<dbReference type="PANTHER" id="PTHR43884">
    <property type="entry name" value="ACYL-COA DEHYDROGENASE"/>
    <property type="match status" value="1"/>
</dbReference>
<sequence>MSIIWSPKLDSGAQAWLDTAAALTKDTFEPLAEELDREQRYPWESIDVLVKSGLAGVFIPKEHGGQGAPLSATIAVVEEVASGCASTAAILCACQLGAFPVLLGGTKQQKDKYLGEMANGTGTSFALSERSTGSDAAAITTTAVRENDGWRIKGEKYWIGNGGASRYYVVFAKTDPAAGGRGISAFMVDKEANGVEIDELNDKMGIRGTQTSNLKLDTWVPQDAMVGEKGRALRLALKTLNVGRIMVSAQSTGLALAAYRTAAERAVEREAFGKAIIDNQGIGFKLADVATELSAARMMLYEAARAYDAGEDVQVLGAMAKLYTSEVAHKAADAAMQIWGGFGYCKPNLAERLYRDQRILEIYEGTSEIQRLVLARSIKNAVEAAGKDQAA</sequence>
<evidence type="ECO:0000256" key="2">
    <source>
        <dbReference type="ARBA" id="ARBA00009347"/>
    </source>
</evidence>
<evidence type="ECO:0000256" key="1">
    <source>
        <dbReference type="ARBA" id="ARBA00001974"/>
    </source>
</evidence>
<dbReference type="Gene3D" id="1.10.540.10">
    <property type="entry name" value="Acyl-CoA dehydrogenase/oxidase, N-terminal domain"/>
    <property type="match status" value="1"/>
</dbReference>
<dbReference type="RefSeq" id="WP_057814954.1">
    <property type="nucleotide sequence ID" value="NZ_CP031598.1"/>
</dbReference>
<dbReference type="InterPro" id="IPR036250">
    <property type="entry name" value="AcylCo_DH-like_C"/>
</dbReference>
<proteinExistence type="inferred from homology"/>
<dbReference type="EMBL" id="LAXI01000003">
    <property type="protein sequence ID" value="KRS18648.1"/>
    <property type="molecule type" value="Genomic_DNA"/>
</dbReference>
<dbReference type="InterPro" id="IPR046373">
    <property type="entry name" value="Acyl-CoA_Oxase/DH_mid-dom_sf"/>
</dbReference>
<dbReference type="Gene3D" id="1.20.140.10">
    <property type="entry name" value="Butyryl-CoA Dehydrogenase, subunit A, domain 3"/>
    <property type="match status" value="1"/>
</dbReference>
<dbReference type="Pfam" id="PF02771">
    <property type="entry name" value="Acyl-CoA_dh_N"/>
    <property type="match status" value="1"/>
</dbReference>
<keyword evidence="4 9" id="KW-0274">FAD</keyword>
<comment type="similarity">
    <text evidence="2 9">Belongs to the acyl-CoA dehydrogenase family.</text>
</comment>
<reference evidence="14 16" key="2">
    <citation type="submission" date="2018-08" db="EMBL/GenBank/DDBJ databases">
        <title>Genetic Globetrotter - A new plasmid hitch-hiking vast phylogenetic and geographic distances.</title>
        <authorList>
            <person name="Vollmers J."/>
            <person name="Petersen J."/>
        </authorList>
    </citation>
    <scope>NUCLEOTIDE SEQUENCE [LARGE SCALE GENOMIC DNA]</scope>
    <source>
        <strain evidence="14 16">DSM 26383</strain>
    </source>
</reference>
<dbReference type="OrthoDB" id="9775090at2"/>
<evidence type="ECO:0000313" key="14">
    <source>
        <dbReference type="EMBL" id="QEW25689.1"/>
    </source>
</evidence>
<dbReference type="GO" id="GO:0050660">
    <property type="term" value="F:flavin adenine dinucleotide binding"/>
    <property type="evidence" value="ECO:0007669"/>
    <property type="project" value="InterPro"/>
</dbReference>
<dbReference type="AlphaFoldDB" id="A0A0T5PC91"/>
<protein>
    <recommendedName>
        <fullName evidence="7">3-sulfinopropanoyl-CoA desulfinase</fullName>
        <ecNumber evidence="6">3.13.1.4</ecNumber>
    </recommendedName>
    <alternativeName>
        <fullName evidence="8">3-sulfinopropionyl coenzyme A desulfinase</fullName>
    </alternativeName>
</protein>
<name>A0A0T5PC91_9RHOB</name>
<evidence type="ECO:0000313" key="15">
    <source>
        <dbReference type="Proteomes" id="UP000051401"/>
    </source>
</evidence>
<evidence type="ECO:0000313" key="13">
    <source>
        <dbReference type="EMBL" id="KRS18648.1"/>
    </source>
</evidence>
<keyword evidence="15" id="KW-1185">Reference proteome</keyword>
<dbReference type="Proteomes" id="UP000051401">
    <property type="component" value="Unassembled WGS sequence"/>
</dbReference>
<reference evidence="13 15" key="1">
    <citation type="submission" date="2015-04" db="EMBL/GenBank/DDBJ databases">
        <title>The draft genome sequence of Roseovarius indicus B108T.</title>
        <authorList>
            <person name="Li G."/>
            <person name="Lai Q."/>
            <person name="Shao Z."/>
            <person name="Yan P."/>
        </authorList>
    </citation>
    <scope>NUCLEOTIDE SEQUENCE [LARGE SCALE GENOMIC DNA]</scope>
    <source>
        <strain evidence="13 15">B108</strain>
    </source>
</reference>
<comment type="catalytic activity">
    <reaction evidence="5">
        <text>3-sulfinopropanoyl-CoA + H2O = propanoyl-CoA + sulfite + H(+)</text>
        <dbReference type="Rhea" id="RHEA:41624"/>
        <dbReference type="ChEBI" id="CHEBI:15377"/>
        <dbReference type="ChEBI" id="CHEBI:15378"/>
        <dbReference type="ChEBI" id="CHEBI:17359"/>
        <dbReference type="ChEBI" id="CHEBI:57392"/>
        <dbReference type="ChEBI" id="CHEBI:78349"/>
        <dbReference type="EC" id="3.13.1.4"/>
    </reaction>
    <physiologicalReaction direction="left-to-right" evidence="5">
        <dbReference type="Rhea" id="RHEA:41625"/>
    </physiologicalReaction>
</comment>
<dbReference type="PANTHER" id="PTHR43884:SF12">
    <property type="entry name" value="ISOVALERYL-COA DEHYDROGENASE, MITOCHONDRIAL-RELATED"/>
    <property type="match status" value="1"/>
</dbReference>
<dbReference type="STRING" id="540747.SAMN04488031_10470"/>
<gene>
    <name evidence="14" type="primary">mmgC_12</name>
    <name evidence="14" type="ORF">RIdsm_01476</name>
    <name evidence="13" type="ORF">XM52_07715</name>
</gene>
<dbReference type="SUPFAM" id="SSF47203">
    <property type="entry name" value="Acyl-CoA dehydrogenase C-terminal domain-like"/>
    <property type="match status" value="1"/>
</dbReference>
<evidence type="ECO:0000259" key="11">
    <source>
        <dbReference type="Pfam" id="PF02770"/>
    </source>
</evidence>
<evidence type="ECO:0000256" key="4">
    <source>
        <dbReference type="ARBA" id="ARBA00022827"/>
    </source>
</evidence>
<dbReference type="GO" id="GO:0003995">
    <property type="term" value="F:acyl-CoA dehydrogenase activity"/>
    <property type="evidence" value="ECO:0007669"/>
    <property type="project" value="TreeGrafter"/>
</dbReference>
<dbReference type="SUPFAM" id="SSF56645">
    <property type="entry name" value="Acyl-CoA dehydrogenase NM domain-like"/>
    <property type="match status" value="1"/>
</dbReference>
<feature type="domain" description="Acyl-CoA dehydrogenase/oxidase N-terminal" evidence="12">
    <location>
        <begin position="14"/>
        <end position="120"/>
    </location>
</feature>
<evidence type="ECO:0000313" key="16">
    <source>
        <dbReference type="Proteomes" id="UP000325785"/>
    </source>
</evidence>
<dbReference type="PATRIC" id="fig|540747.5.peg.3915"/>
<evidence type="ECO:0000256" key="3">
    <source>
        <dbReference type="ARBA" id="ARBA00022630"/>
    </source>
</evidence>
<evidence type="ECO:0000256" key="8">
    <source>
        <dbReference type="ARBA" id="ARBA00075603"/>
    </source>
</evidence>
<dbReference type="Gene3D" id="2.40.110.10">
    <property type="entry name" value="Butyryl-CoA Dehydrogenase, subunit A, domain 2"/>
    <property type="match status" value="1"/>
</dbReference>
<accession>A0A0T5PC91</accession>
<dbReference type="InterPro" id="IPR037069">
    <property type="entry name" value="AcylCoA_DH/ox_N_sf"/>
</dbReference>
<evidence type="ECO:0000256" key="6">
    <source>
        <dbReference type="ARBA" id="ARBA00066461"/>
    </source>
</evidence>
<dbReference type="KEGG" id="rid:RIdsm_01476"/>
<evidence type="ECO:0000259" key="12">
    <source>
        <dbReference type="Pfam" id="PF02771"/>
    </source>
</evidence>
<dbReference type="InterPro" id="IPR013786">
    <property type="entry name" value="AcylCoA_DH/ox_N"/>
</dbReference>
<organism evidence="13 15">
    <name type="scientific">Roseovarius indicus</name>
    <dbReference type="NCBI Taxonomy" id="540747"/>
    <lineage>
        <taxon>Bacteria</taxon>
        <taxon>Pseudomonadati</taxon>
        <taxon>Pseudomonadota</taxon>
        <taxon>Alphaproteobacteria</taxon>
        <taxon>Rhodobacterales</taxon>
        <taxon>Roseobacteraceae</taxon>
        <taxon>Roseovarius</taxon>
    </lineage>
</organism>
<dbReference type="EMBL" id="CP031598">
    <property type="protein sequence ID" value="QEW25689.1"/>
    <property type="molecule type" value="Genomic_DNA"/>
</dbReference>
<dbReference type="PIRSF" id="PIRSF016578">
    <property type="entry name" value="HsaA"/>
    <property type="match status" value="1"/>
</dbReference>
<dbReference type="InterPro" id="IPR009100">
    <property type="entry name" value="AcylCoA_DH/oxidase_NM_dom_sf"/>
</dbReference>
<evidence type="ECO:0000256" key="9">
    <source>
        <dbReference type="RuleBase" id="RU362125"/>
    </source>
</evidence>
<dbReference type="EC" id="3.13.1.4" evidence="6"/>
<evidence type="ECO:0000259" key="10">
    <source>
        <dbReference type="Pfam" id="PF00441"/>
    </source>
</evidence>
<dbReference type="InterPro" id="IPR009075">
    <property type="entry name" value="AcylCo_DH/oxidase_C"/>
</dbReference>
<feature type="domain" description="Acyl-CoA dehydrogenase/oxidase C-terminal" evidence="10">
    <location>
        <begin position="233"/>
        <end position="378"/>
    </location>
</feature>
<feature type="domain" description="Acyl-CoA oxidase/dehydrogenase middle" evidence="11">
    <location>
        <begin position="124"/>
        <end position="217"/>
    </location>
</feature>
<keyword evidence="9 14" id="KW-0560">Oxidoreductase</keyword>
<evidence type="ECO:0000256" key="7">
    <source>
        <dbReference type="ARBA" id="ARBA00068311"/>
    </source>
</evidence>
<comment type="cofactor">
    <cofactor evidence="1 9">
        <name>FAD</name>
        <dbReference type="ChEBI" id="CHEBI:57692"/>
    </cofactor>
</comment>
<dbReference type="Proteomes" id="UP000325785">
    <property type="component" value="Chromosome"/>
</dbReference>
<dbReference type="InterPro" id="IPR006091">
    <property type="entry name" value="Acyl-CoA_Oxase/DH_mid-dom"/>
</dbReference>
<keyword evidence="3 9" id="KW-0285">Flavoprotein</keyword>
<dbReference type="Pfam" id="PF02770">
    <property type="entry name" value="Acyl-CoA_dh_M"/>
    <property type="match status" value="1"/>
</dbReference>
<dbReference type="Pfam" id="PF00441">
    <property type="entry name" value="Acyl-CoA_dh_1"/>
    <property type="match status" value="1"/>
</dbReference>
<evidence type="ECO:0000256" key="5">
    <source>
        <dbReference type="ARBA" id="ARBA00052938"/>
    </source>
</evidence>
<dbReference type="FunFam" id="1.20.140.10:FF:000004">
    <property type="entry name" value="Acyl-CoA dehydrogenase FadE25"/>
    <property type="match status" value="1"/>
</dbReference>